<evidence type="ECO:0000313" key="3">
    <source>
        <dbReference type="Proteomes" id="UP000437736"/>
    </source>
</evidence>
<feature type="region of interest" description="Disordered" evidence="1">
    <location>
        <begin position="1"/>
        <end position="20"/>
    </location>
</feature>
<dbReference type="Proteomes" id="UP000437736">
    <property type="component" value="Unassembled WGS sequence"/>
</dbReference>
<dbReference type="EMBL" id="WJHE01001267">
    <property type="protein sequence ID" value="MST34868.1"/>
    <property type="molecule type" value="Genomic_DNA"/>
</dbReference>
<protein>
    <submittedName>
        <fullName evidence="2">4-hydroxy-tetrahydrodipicolinate reductase</fullName>
    </submittedName>
</protein>
<feature type="non-terminal residue" evidence="2">
    <location>
        <position position="47"/>
    </location>
</feature>
<evidence type="ECO:0000313" key="2">
    <source>
        <dbReference type="EMBL" id="MST34868.1"/>
    </source>
</evidence>
<reference evidence="2 3" key="1">
    <citation type="submission" date="2019-11" db="EMBL/GenBank/DDBJ databases">
        <title>Acidiferrimicrobium australis gen. nov., sp. nov., an acidophilic and obligately heterotrophic, member of the Actinobacteria that catalyses dissimilatory oxido- reduction of iron isolated from metal-rich acidic water in Chile.</title>
        <authorList>
            <person name="Gonzalez D."/>
            <person name="Huber K."/>
            <person name="Hedrich S."/>
            <person name="Rojas-Villalobos C."/>
            <person name="Quatrini R."/>
            <person name="Dinamarca M.A."/>
            <person name="Schwarz A."/>
            <person name="Canales C."/>
            <person name="Nancucheo I."/>
        </authorList>
    </citation>
    <scope>NUCLEOTIDE SEQUENCE [LARGE SCALE GENOMIC DNA]</scope>
    <source>
        <strain evidence="2 3">USS-CCA1</strain>
    </source>
</reference>
<proteinExistence type="predicted"/>
<organism evidence="2 3">
    <name type="scientific">Acidiferrimicrobium australe</name>
    <dbReference type="NCBI Taxonomy" id="2664430"/>
    <lineage>
        <taxon>Bacteria</taxon>
        <taxon>Bacillati</taxon>
        <taxon>Actinomycetota</taxon>
        <taxon>Acidimicrobiia</taxon>
        <taxon>Acidimicrobiales</taxon>
        <taxon>Acidimicrobiaceae</taxon>
        <taxon>Acidiferrimicrobium</taxon>
    </lineage>
</organism>
<name>A0ABW9R2F7_9ACTN</name>
<accession>A0ABW9R2F7</accession>
<comment type="caution">
    <text evidence="2">The sequence shown here is derived from an EMBL/GenBank/DDBJ whole genome shotgun (WGS) entry which is preliminary data.</text>
</comment>
<evidence type="ECO:0000256" key="1">
    <source>
        <dbReference type="SAM" id="MobiDB-lite"/>
    </source>
</evidence>
<dbReference type="Gene3D" id="3.40.50.720">
    <property type="entry name" value="NAD(P)-binding Rossmann-like Domain"/>
    <property type="match status" value="1"/>
</dbReference>
<keyword evidence="3" id="KW-1185">Reference proteome</keyword>
<gene>
    <name evidence="2" type="ORF">GHK86_19345</name>
</gene>
<sequence length="47" mass="4651">MSDLPDPERPDQDRGATGPALRVGVVGAAGRMGATVCAAVDAAADLE</sequence>
<feature type="compositionally biased region" description="Basic and acidic residues" evidence="1">
    <location>
        <begin position="1"/>
        <end position="14"/>
    </location>
</feature>